<sequence length="233" mass="24266">MRHLTRPDIARMVAADFPQHAVVNLGIGMPTLVTGHIAPGLGIHLHSENGILGMAQRDPQVPPDPDLINASKEHVALQPGASICDHALSFTMMRGGHLDITVLGAFEVAANGDIANWALGEGDPLPSVGGAMDLAVGTPTVWVMMETLTRAGASRLVSHCSLPLTAQGVVSRVYSEIGVFDVEDNHFVPRRLLAGIGLESMSRWVGGPVAWPAGGPAVIALPPDGQGGSAPRL</sequence>
<dbReference type="InterPro" id="IPR004165">
    <property type="entry name" value="CoA_trans_fam_I"/>
</dbReference>
<dbReference type="RefSeq" id="WP_116358310.1">
    <property type="nucleotide sequence ID" value="NZ_LT976854.1"/>
</dbReference>
<organism evidence="2">
    <name type="scientific">Cupriavidus taiwanensis</name>
    <dbReference type="NCBI Taxonomy" id="164546"/>
    <lineage>
        <taxon>Bacteria</taxon>
        <taxon>Pseudomonadati</taxon>
        <taxon>Pseudomonadota</taxon>
        <taxon>Betaproteobacteria</taxon>
        <taxon>Burkholderiales</taxon>
        <taxon>Burkholderiaceae</taxon>
        <taxon>Cupriavidus</taxon>
    </lineage>
</organism>
<dbReference type="EC" id="2.8.3.6" evidence="2"/>
<dbReference type="PANTHER" id="PTHR13707:SF60">
    <property type="entry name" value="ACETATE COA-TRANSFERASE SUBUNIT ALPHA"/>
    <property type="match status" value="1"/>
</dbReference>
<dbReference type="Pfam" id="PF01144">
    <property type="entry name" value="CoA_trans"/>
    <property type="match status" value="1"/>
</dbReference>
<dbReference type="PROSITE" id="PS01274">
    <property type="entry name" value="COA_TRANSF_2"/>
    <property type="match status" value="1"/>
</dbReference>
<dbReference type="PANTHER" id="PTHR13707">
    <property type="entry name" value="KETOACID-COENZYME A TRANSFERASE"/>
    <property type="match status" value="1"/>
</dbReference>
<dbReference type="EMBL" id="OFSQ01000035">
    <property type="protein sequence ID" value="SOY63008.1"/>
    <property type="molecule type" value="Genomic_DNA"/>
</dbReference>
<dbReference type="InterPro" id="IPR037171">
    <property type="entry name" value="NagB/RpiA_transferase-like"/>
</dbReference>
<gene>
    <name evidence="2" type="primary">pcaJ</name>
    <name evidence="2" type="ORF">CBM2587_B60095</name>
</gene>
<reference evidence="2" key="1">
    <citation type="submission" date="2018-01" db="EMBL/GenBank/DDBJ databases">
        <authorList>
            <person name="Clerissi C."/>
        </authorList>
    </citation>
    <scope>NUCLEOTIDE SEQUENCE</scope>
    <source>
        <strain evidence="2">Cupriavidus sp. LMG 19464</strain>
    </source>
</reference>
<dbReference type="GO" id="GO:0047569">
    <property type="term" value="F:3-oxoadipate CoA-transferase activity"/>
    <property type="evidence" value="ECO:0007669"/>
    <property type="project" value="UniProtKB-EC"/>
</dbReference>
<dbReference type="OrthoDB" id="8652280at2"/>
<dbReference type="Gene3D" id="3.40.1080.10">
    <property type="entry name" value="Glutaconate Coenzyme A-transferase"/>
    <property type="match status" value="1"/>
</dbReference>
<protein>
    <submittedName>
        <fullName evidence="2">3-oxoadipate CoA-transferase subunit B</fullName>
        <ecNumber evidence="2">2.8.3.6</ecNumber>
    </submittedName>
</protein>
<keyword evidence="1 2" id="KW-0808">Transferase</keyword>
<dbReference type="AlphaFoldDB" id="A0A375C593"/>
<comment type="caution">
    <text evidence="2">The sequence shown here is derived from an EMBL/GenBank/DDBJ whole genome shotgun (WGS) entry which is preliminary data.</text>
</comment>
<dbReference type="InterPro" id="IPR004164">
    <property type="entry name" value="CoA_transf_AS"/>
</dbReference>
<evidence type="ECO:0000256" key="1">
    <source>
        <dbReference type="ARBA" id="ARBA00022679"/>
    </source>
</evidence>
<proteinExistence type="predicted"/>
<name>A0A375C593_9BURK</name>
<dbReference type="SMART" id="SM00882">
    <property type="entry name" value="CoA_trans"/>
    <property type="match status" value="1"/>
</dbReference>
<accession>A0A375C593</accession>
<dbReference type="Proteomes" id="UP000256780">
    <property type="component" value="Chromosome CBM2587_b"/>
</dbReference>
<dbReference type="SUPFAM" id="SSF100950">
    <property type="entry name" value="NagB/RpiA/CoA transferase-like"/>
    <property type="match status" value="1"/>
</dbReference>
<evidence type="ECO:0000313" key="2">
    <source>
        <dbReference type="EMBL" id="SOY63008.1"/>
    </source>
</evidence>